<dbReference type="PANTHER" id="PTHR43857">
    <property type="entry name" value="BLR7761 PROTEIN"/>
    <property type="match status" value="1"/>
</dbReference>
<dbReference type="InterPro" id="IPR035959">
    <property type="entry name" value="RutC-like_sf"/>
</dbReference>
<dbReference type="PANTHER" id="PTHR43857:SF1">
    <property type="entry name" value="YJGH FAMILY PROTEIN"/>
    <property type="match status" value="1"/>
</dbReference>
<gene>
    <name evidence="1" type="ORF">ABIF63_003966</name>
</gene>
<keyword evidence="2" id="KW-1185">Reference proteome</keyword>
<dbReference type="EMBL" id="JBEPTQ010000002">
    <property type="protein sequence ID" value="MET4719860.1"/>
    <property type="molecule type" value="Genomic_DNA"/>
</dbReference>
<dbReference type="Proteomes" id="UP001549291">
    <property type="component" value="Unassembled WGS sequence"/>
</dbReference>
<accession>A0ABV2RU55</accession>
<reference evidence="1 2" key="1">
    <citation type="submission" date="2024-06" db="EMBL/GenBank/DDBJ databases">
        <title>Genomic Encyclopedia of Type Strains, Phase V (KMG-V): Genome sequencing to study the core and pangenomes of soil and plant-associated prokaryotes.</title>
        <authorList>
            <person name="Whitman W."/>
        </authorList>
    </citation>
    <scope>NUCLEOTIDE SEQUENCE [LARGE SCALE GENOMIC DNA]</scope>
    <source>
        <strain evidence="1 2">USDA 160</strain>
    </source>
</reference>
<dbReference type="CDD" id="cd00448">
    <property type="entry name" value="YjgF_YER057c_UK114_family"/>
    <property type="match status" value="1"/>
</dbReference>
<evidence type="ECO:0000313" key="2">
    <source>
        <dbReference type="Proteomes" id="UP001549291"/>
    </source>
</evidence>
<dbReference type="Pfam" id="PF01042">
    <property type="entry name" value="Ribonuc_L-PSP"/>
    <property type="match status" value="1"/>
</dbReference>
<proteinExistence type="predicted"/>
<comment type="caution">
    <text evidence="1">The sequence shown here is derived from an EMBL/GenBank/DDBJ whole genome shotgun (WGS) entry which is preliminary data.</text>
</comment>
<dbReference type="InterPro" id="IPR006175">
    <property type="entry name" value="YjgF/YER057c/UK114"/>
</dbReference>
<evidence type="ECO:0000313" key="1">
    <source>
        <dbReference type="EMBL" id="MET4719860.1"/>
    </source>
</evidence>
<sequence>MSVTTPKGPHLAVLPTAAQGETGSRAQVLQPSGWPLPKGYANGMAAEGRIVVTGGVIGWDAEERLADGFVAQVRQALNNIAEILAEAGARPEHLVRLTWYVVDMDEYLANLRELGKSYRATFGAHYPAMALVQVVRLVEKAARVEIEATAVIPR</sequence>
<dbReference type="SUPFAM" id="SSF55298">
    <property type="entry name" value="YjgF-like"/>
    <property type="match status" value="1"/>
</dbReference>
<organism evidence="1 2">
    <name type="scientific">Bradyrhizobium japonicum</name>
    <dbReference type="NCBI Taxonomy" id="375"/>
    <lineage>
        <taxon>Bacteria</taxon>
        <taxon>Pseudomonadati</taxon>
        <taxon>Pseudomonadota</taxon>
        <taxon>Alphaproteobacteria</taxon>
        <taxon>Hyphomicrobiales</taxon>
        <taxon>Nitrobacteraceae</taxon>
        <taxon>Bradyrhizobium</taxon>
    </lineage>
</organism>
<dbReference type="Gene3D" id="3.30.1330.40">
    <property type="entry name" value="RutC-like"/>
    <property type="match status" value="1"/>
</dbReference>
<name>A0ABV2RU55_BRAJP</name>
<protein>
    <submittedName>
        <fullName evidence="1">Enamine deaminase RidA (YjgF/YER057c/UK114 family)</fullName>
    </submittedName>
</protein>